<dbReference type="Proteomes" id="UP000681967">
    <property type="component" value="Unassembled WGS sequence"/>
</dbReference>
<evidence type="ECO:0000313" key="1">
    <source>
        <dbReference type="EMBL" id="CAF4513889.1"/>
    </source>
</evidence>
<dbReference type="EMBL" id="CAJOBH010132707">
    <property type="protein sequence ID" value="CAF4766083.1"/>
    <property type="molecule type" value="Genomic_DNA"/>
</dbReference>
<proteinExistence type="predicted"/>
<gene>
    <name evidence="1" type="ORF">BYL167_LOCUS36603</name>
    <name evidence="2" type="ORF">BYL167_LOCUS46717</name>
</gene>
<accession>A0A8S2XVM8</accession>
<reference evidence="1" key="1">
    <citation type="submission" date="2021-02" db="EMBL/GenBank/DDBJ databases">
        <authorList>
            <person name="Nowell W R."/>
        </authorList>
    </citation>
    <scope>NUCLEOTIDE SEQUENCE</scope>
</reference>
<evidence type="ECO:0000313" key="2">
    <source>
        <dbReference type="EMBL" id="CAF4766083.1"/>
    </source>
</evidence>
<feature type="non-terminal residue" evidence="1">
    <location>
        <position position="58"/>
    </location>
</feature>
<evidence type="ECO:0000313" key="3">
    <source>
        <dbReference type="Proteomes" id="UP000681967"/>
    </source>
</evidence>
<dbReference type="EMBL" id="CAJOBH010080294">
    <property type="protein sequence ID" value="CAF4513889.1"/>
    <property type="molecule type" value="Genomic_DNA"/>
</dbReference>
<comment type="caution">
    <text evidence="1">The sequence shown here is derived from an EMBL/GenBank/DDBJ whole genome shotgun (WGS) entry which is preliminary data.</text>
</comment>
<organism evidence="1 3">
    <name type="scientific">Rotaria magnacalcarata</name>
    <dbReference type="NCBI Taxonomy" id="392030"/>
    <lineage>
        <taxon>Eukaryota</taxon>
        <taxon>Metazoa</taxon>
        <taxon>Spiralia</taxon>
        <taxon>Gnathifera</taxon>
        <taxon>Rotifera</taxon>
        <taxon>Eurotatoria</taxon>
        <taxon>Bdelloidea</taxon>
        <taxon>Philodinida</taxon>
        <taxon>Philodinidae</taxon>
        <taxon>Rotaria</taxon>
    </lineage>
</organism>
<name>A0A8S2XVM8_9BILA</name>
<dbReference type="AlphaFoldDB" id="A0A8S2XVM8"/>
<protein>
    <submittedName>
        <fullName evidence="1">Uncharacterized protein</fullName>
    </submittedName>
</protein>
<sequence length="58" mass="6606">MQMIDALEYERAYVEENLSKGLEIPLYTRLATLKTQQYLADQPTPLARSTTATSFPLI</sequence>
<feature type="non-terminal residue" evidence="1">
    <location>
        <position position="1"/>
    </location>
</feature>